<evidence type="ECO:0000256" key="30">
    <source>
        <dbReference type="ARBA" id="ARBA00023288"/>
    </source>
</evidence>
<keyword evidence="11 33" id="KW-0945">Host-virus interaction</keyword>
<dbReference type="GO" id="GO:0019064">
    <property type="term" value="P:fusion of virus membrane with host plasma membrane"/>
    <property type="evidence" value="ECO:0007669"/>
    <property type="project" value="UniProtKB-UniRule"/>
</dbReference>
<evidence type="ECO:0000256" key="20">
    <source>
        <dbReference type="ARBA" id="ARBA00022879"/>
    </source>
</evidence>
<evidence type="ECO:0000256" key="11">
    <source>
        <dbReference type="ARBA" id="ARBA00022581"/>
    </source>
</evidence>
<keyword evidence="25 33" id="KW-0472">Membrane</keyword>
<gene>
    <name evidence="33 37" type="primary">env</name>
</gene>
<evidence type="ECO:0000256" key="1">
    <source>
        <dbReference type="ARBA" id="ARBA00004402"/>
    </source>
</evidence>
<feature type="chain" id="PRO_5023574431" description="Transmembrane protein gp41" evidence="33">
    <location>
        <begin position="495"/>
        <end position="846"/>
    </location>
</feature>
<evidence type="ECO:0000256" key="18">
    <source>
        <dbReference type="ARBA" id="ARBA00022844"/>
    </source>
</evidence>
<dbReference type="GO" id="GO:0075512">
    <property type="term" value="P:clathrin-dependent endocytosis of virus by host cell"/>
    <property type="evidence" value="ECO:0007669"/>
    <property type="project" value="UniProtKB-UniRule"/>
</dbReference>
<keyword evidence="23 33" id="KW-1039">Host endosome</keyword>
<keyword evidence="20 33" id="KW-0261">Viral envelope protein</keyword>
<dbReference type="InterPro" id="IPR000777">
    <property type="entry name" value="HIV1_Gp120"/>
</dbReference>
<evidence type="ECO:0000256" key="7">
    <source>
        <dbReference type="ARBA" id="ARBA00022506"/>
    </source>
</evidence>
<evidence type="ECO:0000313" key="38">
    <source>
        <dbReference type="Proteomes" id="UP000152144"/>
    </source>
</evidence>
<keyword evidence="29 33" id="KW-0899">Viral immunoevasion</keyword>
<evidence type="ECO:0000256" key="10">
    <source>
        <dbReference type="ARBA" id="ARBA00022570"/>
    </source>
</evidence>
<comment type="PTM">
    <text evidence="33">Specific enzymatic cleavages in vivo yield mature proteins. Envelope glycoproteins are synthesized as a inactive precursor that is heavily N-glycosylated and processed likely by host cell furin in the Golgi to yield the mature SU and TM proteins. The cleavage site between SU and TM requires the minimal sequence [KR]-X-[KR]-R. About 2 of the 9 disulfide bonds of gp41 are reduced by P4HB/PDI, following binding to CD4 receptor.</text>
</comment>
<keyword evidence="21 33" id="KW-1164">Virus endocytosis by host</keyword>
<evidence type="ECO:0000256" key="25">
    <source>
        <dbReference type="ARBA" id="ARBA00023136"/>
    </source>
</evidence>
<reference evidence="37 38" key="1">
    <citation type="journal article" date="2013" name="PLoS ONE">
        <title>High Prevalence of HIV-1 Intersubtype B'/C Recombinants among Injecting Drug Users in Dehong, China.</title>
        <authorList>
            <person name="Han X."/>
            <person name="An M."/>
            <person name="Zhao B."/>
            <person name="Duan S."/>
            <person name="Yang S."/>
            <person name="Xu J."/>
            <person name="Zhang M."/>
            <person name="McGoogan J.M."/>
            <person name="Takebe Y."/>
            <person name="Shang H."/>
        </authorList>
    </citation>
    <scope>NUCLEOTIDE SEQUENCE [LARGE SCALE GENOMIC DNA]</scope>
    <source>
        <strain evidence="37">09YNLX219037sg</strain>
    </source>
</reference>
<dbReference type="HAMAP" id="MF_04083">
    <property type="entry name" value="HIV_ENV"/>
    <property type="match status" value="1"/>
</dbReference>
<dbReference type="GO" id="GO:0019082">
    <property type="term" value="P:viral protein processing"/>
    <property type="evidence" value="ECO:0007669"/>
    <property type="project" value="UniProtKB-UniRule"/>
</dbReference>
<feature type="domain" description="Retroviral envelope protein GP41-like" evidence="36">
    <location>
        <begin position="513"/>
        <end position="703"/>
    </location>
</feature>
<feature type="transmembrane region" description="Helical" evidence="34">
    <location>
        <begin position="661"/>
        <end position="688"/>
    </location>
</feature>
<dbReference type="SUPFAM" id="SSF56502">
    <property type="entry name" value="gp120 core"/>
    <property type="match status" value="2"/>
</dbReference>
<feature type="region of interest" description="CD4-binding loop" evidence="33">
    <location>
        <begin position="357"/>
        <end position="367"/>
    </location>
</feature>
<evidence type="ECO:0000313" key="37">
    <source>
        <dbReference type="EMBL" id="AGO06364.1"/>
    </source>
</evidence>
<evidence type="ECO:0000256" key="23">
    <source>
        <dbReference type="ARBA" id="ARBA00023046"/>
    </source>
</evidence>
<feature type="transmembrane region" description="Helical" evidence="34">
    <location>
        <begin position="495"/>
        <end position="518"/>
    </location>
</feature>
<comment type="subcellular location">
    <molecule>Transmembrane protein gp41</molecule>
    <subcellularLocation>
        <location evidence="33">Virion membrane</location>
        <topology evidence="33">Single-pass type I membrane protein</topology>
    </subcellularLocation>
    <subcellularLocation>
        <location evidence="33">Host cell membrane</location>
        <topology evidence="33">Single-pass type I membrane protein</topology>
    </subcellularLocation>
    <subcellularLocation>
        <location evidence="33">Host endosome membrane</location>
        <topology evidence="33">Single-pass type I membrane protein</topology>
    </subcellularLocation>
    <text evidence="33">It is probably concentrated at the site of budding and incorporated into the virions possibly by contacts between the cytoplasmic tail of Env and the N-terminus of Gag.</text>
</comment>
<feature type="topological domain" description="Cytoplasmic" evidence="33">
    <location>
        <begin position="689"/>
        <end position="846"/>
    </location>
</feature>
<evidence type="ECO:0000256" key="12">
    <source>
        <dbReference type="ARBA" id="ARBA00022595"/>
    </source>
</evidence>
<evidence type="ECO:0000256" key="5">
    <source>
        <dbReference type="ARBA" id="ARBA00004578"/>
    </source>
</evidence>
<comment type="domain">
    <text evidence="33">The YXXL motif is involved in determining the exact site of viral release at the surface of infected mononuclear cells and promotes endocytosis. YXXL and di-leucine endocytosis motifs interact directly or indirectly with the clathrin adapter complexes, opperate independently, and their activities are not additive.</text>
</comment>
<evidence type="ECO:0000256" key="19">
    <source>
        <dbReference type="ARBA" id="ARBA00022870"/>
    </source>
</evidence>
<sequence>MRVRGILRNYQHWWIWGILGFWMLMNCNVGGNLWVTVYYGVPVWKEAKTTLFCASDAKAYETEVHNVWATHACVPTDPNPQEIFLKNVTENFNMWRNDMVDQMHEDVISLWDQSLKPCVKLTPLCVTLRCRDVTNNGSYNGSAEEIKDCAFNVTTVVRDRKQEVHALFYRLDIVPLNETNSSKNFSEYRLINCNTSAITQACPKVTFDPIPIHYCTPAGYAILKCNDKTFNGTGPCNNVSTVQCTHGIKPVVSTQLLLNGSLAEEEIIIRSENITDNVKTIIVHLNQPVEIVCIRPNNNTRKSIRIGPGQTFYATGEIIGNIRQAHCIITRWNETLQKVGKKLAEYFPGKSINFRPSSGGDLEITTHSFNCKGEFFYCNTSGLFNGTYMPNGTMDSPSTIPCRIKQIINMWQEVGRAMYAPPIEGNITCQSNITGILLVRDGELNRTEEIFRPGGGDMRNNWRSELYKYKVVEIKPLGIAPTEAKRRVVEREKRAVGIGAVFLGFLGAAGSTMGAASITLTVQARQLLSGIVQQQSNLLRAIEAQQHMLQLTVWGIKQLQTRVLAIERYLKDQQLLGIWGCSGKLICTTNVPWNSSWSNRSQDEIWKNMTWMQWDREISNYTNTIYRLLEDSQNQQERNEKDLLALDSWKSLWNWFDITNWLWYIKIFIMIVGGLIGLRIIFAVLSIVNRVRQGYSPLSFQTLIPNPGEPDRLGRIEEEGGEQDKTRSIRLVNGFLALAWDDLRNLCLFSYHRLRDFILVAARGVGLLGRNGLRGLQTGWTALKYLGSLVQYWGLELKKSAISLLDTIAIAVAEGTDRVIEVIQRAGRAVFHIPRRIRQGFEAALQ</sequence>
<dbReference type="InterPro" id="IPR036377">
    <property type="entry name" value="Gp120_core_sf"/>
</dbReference>
<comment type="miscellaneous">
    <text evidence="33">HIV-1 lineages are divided in three main groups, M (for Major), O (for Outlier), and N (for New, or Non-M, Non-O). The vast majority of strains found worldwide belong to the group M. Group O seems to be endemic to and largely confined to Cameroon and neighboring countries in West Central Africa, where these viruses represent a small minority of HIV-1 strains. The group N is represented by a limited number of isolates from Cameroonian persons. The group M is further subdivided in 9 clades or subtypes (A to D, F to H, J and K).</text>
</comment>
<evidence type="ECO:0000256" key="21">
    <source>
        <dbReference type="ARBA" id="ARBA00022890"/>
    </source>
</evidence>
<comment type="similarity">
    <text evidence="33">Belongs to the HIV-1 env protein family.</text>
</comment>
<evidence type="ECO:0000256" key="24">
    <source>
        <dbReference type="ARBA" id="ARBA00023054"/>
    </source>
</evidence>
<evidence type="ECO:0000256" key="9">
    <source>
        <dbReference type="ARBA" id="ARBA00022511"/>
    </source>
</evidence>
<keyword evidence="7 33" id="KW-1168">Fusion of virus membrane with host membrane</keyword>
<dbReference type="GO" id="GO:0005198">
    <property type="term" value="F:structural molecule activity"/>
    <property type="evidence" value="ECO:0007669"/>
    <property type="project" value="UniProtKB-UniRule"/>
</dbReference>
<dbReference type="Gene3D" id="1.10.287.210">
    <property type="match status" value="1"/>
</dbReference>
<evidence type="ECO:0000256" key="26">
    <source>
        <dbReference type="ARBA" id="ARBA00023139"/>
    </source>
</evidence>
<evidence type="ECO:0000256" key="14">
    <source>
        <dbReference type="ARBA" id="ARBA00022692"/>
    </source>
</evidence>
<keyword evidence="8 33" id="KW-1170">Fusion of virus membrane with host endosomal membrane</keyword>
<dbReference type="GO" id="GO:0016020">
    <property type="term" value="C:membrane"/>
    <property type="evidence" value="ECO:0007669"/>
    <property type="project" value="UniProtKB-UniRule"/>
</dbReference>
<keyword evidence="22 33" id="KW-1133">Transmembrane helix</keyword>
<keyword evidence="18 33" id="KW-0946">Virion</keyword>
<feature type="disulfide bond" evidence="33">
    <location>
        <begin position="53"/>
        <end position="73"/>
    </location>
</feature>
<dbReference type="GO" id="GO:1903908">
    <property type="term" value="P:positive regulation of plasma membrane raft polarization"/>
    <property type="evidence" value="ECO:0007669"/>
    <property type="project" value="UniProtKB-UniRule"/>
</dbReference>
<comment type="subcellular location">
    <subcellularLocation>
        <location evidence="3">Host cell membrane</location>
        <topology evidence="3">Peripheral membrane protein</topology>
    </subcellularLocation>
    <subcellularLocation>
        <location evidence="1">Host cell membrane</location>
        <topology evidence="1">Single-pass type I membrane protein</topology>
    </subcellularLocation>
    <subcellularLocation>
        <location evidence="2">Host endosome membrane</location>
        <topology evidence="2">Peripheral membrane protein</topology>
    </subcellularLocation>
    <subcellularLocation>
        <location evidence="5">Host endosome membrane</location>
        <topology evidence="5">Single-pass type I membrane protein</topology>
    </subcellularLocation>
    <subcellularLocation>
        <location evidence="6">Virion membrane</location>
        <topology evidence="6">Peripheral membrane protein</topology>
    </subcellularLocation>
    <subcellularLocation>
        <location evidence="4">Virion membrane</location>
        <topology evidence="4">Single-pass type I membrane protein</topology>
    </subcellularLocation>
</comment>
<evidence type="ECO:0000256" key="32">
    <source>
        <dbReference type="ARBA" id="ARBA00062028"/>
    </source>
</evidence>
<feature type="chain" id="PRO_5023574430" description="Envelope glycoprotein gp160" evidence="33">
    <location>
        <begin position="32"/>
        <end position="846"/>
    </location>
</feature>
<keyword evidence="9 33" id="KW-1032">Host cell membrane</keyword>
<dbReference type="GO" id="GO:0044175">
    <property type="term" value="C:host cell endosome membrane"/>
    <property type="evidence" value="ECO:0007669"/>
    <property type="project" value="UniProtKB-SubCell"/>
</dbReference>
<evidence type="ECO:0000256" key="13">
    <source>
        <dbReference type="ARBA" id="ARBA00022685"/>
    </source>
</evidence>
<dbReference type="CDD" id="cd09909">
    <property type="entry name" value="HIV-1-like_HR1-HR2"/>
    <property type="match status" value="1"/>
</dbReference>
<feature type="region of interest" description="MPER; binding to GalCer" evidence="33">
    <location>
        <begin position="645"/>
        <end position="666"/>
    </location>
</feature>
<feature type="transmembrane region" description="Helical" evidence="34">
    <location>
        <begin position="13"/>
        <end position="41"/>
    </location>
</feature>
<evidence type="ECO:0000256" key="2">
    <source>
        <dbReference type="ARBA" id="ARBA00004433"/>
    </source>
</evidence>
<feature type="site" description="Cleavage; by host furin" evidence="33">
    <location>
        <begin position="494"/>
        <end position="495"/>
    </location>
</feature>
<feature type="domain" description="Human immunodeficiency virus 1 envelope glycoprotein Gp120" evidence="35">
    <location>
        <begin position="141"/>
        <end position="494"/>
    </location>
</feature>
<dbReference type="Pfam" id="PF00516">
    <property type="entry name" value="GP120"/>
    <property type="match status" value="2"/>
</dbReference>
<comment type="function">
    <text evidence="33">Envelope glycoprotein gp160: Oligomerizes in the host endoplasmic reticulum into predominantly trimers. In a second time, gp160 transits in the host Golgi, where glycosylation is completed. The precursor is then proteolytically cleaved in the trans-Golgi and thereby activated by cellular furin or furin-like proteases to produce gp120 and gp41.</text>
</comment>
<dbReference type="InterPro" id="IPR000328">
    <property type="entry name" value="GP41-like"/>
</dbReference>
<dbReference type="GO" id="GO:0020002">
    <property type="term" value="C:host cell plasma membrane"/>
    <property type="evidence" value="ECO:0007669"/>
    <property type="project" value="UniProtKB-SubCell"/>
</dbReference>
<comment type="PTM">
    <text evidence="33">Palmitoylation of the transmembrane protein and of Env polyprotein (prior to its proteolytic cleavage) is essential for their association with host cell membrane lipid rafts. Palmitoylation is therefore required for envelope trafficking to classical lipid rafts, but not for viral replication.</text>
</comment>
<proteinExistence type="inferred from homology"/>
<name>R9WYZ7_HV1</name>
<keyword evidence="26 33" id="KW-0564">Palmitate</keyword>
<dbReference type="FunFam" id="2.170.40.20:FF:000003">
    <property type="entry name" value="Envelope glycoprotein gp160"/>
    <property type="match status" value="1"/>
</dbReference>
<feature type="disulfide bond" evidence="33">
    <location>
        <begin position="225"/>
        <end position="236"/>
    </location>
</feature>
<dbReference type="GO" id="GO:0019062">
    <property type="term" value="P:virion attachment to host cell"/>
    <property type="evidence" value="ECO:0007669"/>
    <property type="project" value="UniProtKB-UniRule"/>
</dbReference>
<comment type="subcellular location">
    <molecule>Surface protein gp120</molecule>
    <subcellularLocation>
        <location evidence="33">Virion membrane</location>
        <topology evidence="33">Peripheral membrane protein</topology>
    </subcellularLocation>
    <subcellularLocation>
        <location evidence="33">Host cell membrane</location>
        <topology evidence="33">Peripheral membrane protein</topology>
    </subcellularLocation>
    <subcellularLocation>
        <location evidence="33">Host endosome membrane</location>
        <topology evidence="33">Single-pass type I membrane protein</topology>
    </subcellularLocation>
    <text evidence="33">The surface protein is not anchored to the viral envelope, but associates with the extravirion surface through its binding to TM. It is probably concentrated at the site of budding and incorporated into the virions possibly by contacts between the cytoplasmic tail of Env and the N-terminus of Gag.</text>
</comment>
<dbReference type="GO" id="GO:0039654">
    <property type="term" value="P:fusion of virus membrane with host endosome membrane"/>
    <property type="evidence" value="ECO:0007669"/>
    <property type="project" value="UniProtKB-UniRule"/>
</dbReference>
<evidence type="ECO:0000256" key="34">
    <source>
        <dbReference type="RuleBase" id="RU363095"/>
    </source>
</evidence>
<dbReference type="GO" id="GO:1903911">
    <property type="term" value="P:positive regulation of receptor clustering"/>
    <property type="evidence" value="ECO:0007669"/>
    <property type="project" value="UniProtKB-UniRule"/>
</dbReference>
<evidence type="ECO:0000256" key="15">
    <source>
        <dbReference type="ARBA" id="ARBA00022703"/>
    </source>
</evidence>
<dbReference type="Proteomes" id="UP000152144">
    <property type="component" value="Genome"/>
</dbReference>
<evidence type="ECO:0000256" key="16">
    <source>
        <dbReference type="ARBA" id="ARBA00022729"/>
    </source>
</evidence>
<keyword evidence="28 33" id="KW-0325">Glycoprotein</keyword>
<keyword evidence="12 33" id="KW-1162">Viral penetration into host cytoplasm</keyword>
<dbReference type="GO" id="GO:0052031">
    <property type="term" value="P:symbiont-mediated perturbation of host defense response"/>
    <property type="evidence" value="ECO:0007669"/>
    <property type="project" value="UniProtKB-UniRule"/>
</dbReference>
<keyword evidence="27 33" id="KW-1015">Disulfide bond</keyword>
<comment type="domain">
    <text evidence="33">Some of the most genetically diverse regions of the viral genome are present in Env. They are called variable regions 1 through 5 (V1 through V5). Coreceptor usage of gp120 is determined mainly by the primary structure of the third variable region (V3) in the outer domain of gp120. The sequence of V3 determines which coreceptor, CCR5 and/or CXCR4 (corresponding to R5/macrophage, X4/T cell and R5X4/T cell and macrophage tropism), is used to trigger the fusion potential of the Env complex, and hence which cells the virus can infect. Binding to CCR5 involves a region adjacent in addition to V3.</text>
</comment>
<evidence type="ECO:0000256" key="4">
    <source>
        <dbReference type="ARBA" id="ARBA00004563"/>
    </source>
</evidence>
<feature type="coiled-coil region" evidence="33">
    <location>
        <begin position="616"/>
        <end position="650"/>
    </location>
</feature>
<keyword evidence="24 33" id="KW-0175">Coiled coil</keyword>
<evidence type="ECO:0000256" key="8">
    <source>
        <dbReference type="ARBA" id="ARBA00022510"/>
    </source>
</evidence>
<feature type="domain" description="Human immunodeficiency virus 1 envelope glycoprotein Gp120" evidence="35">
    <location>
        <begin position="33"/>
        <end position="138"/>
    </location>
</feature>
<protein>
    <recommendedName>
        <fullName evidence="33">Envelope glycoprotein gp160</fullName>
    </recommendedName>
    <alternativeName>
        <fullName evidence="33">Env polyprotein</fullName>
    </alternativeName>
    <component>
        <recommendedName>
            <fullName evidence="33">Surface protein gp120</fullName>
            <shortName evidence="33">SU</shortName>
        </recommendedName>
        <alternativeName>
            <fullName evidence="33">Glycoprotein 120</fullName>
            <shortName evidence="33">gp120</shortName>
        </alternativeName>
    </component>
    <component>
        <recommendedName>
            <fullName evidence="33">Transmembrane protein gp41</fullName>
            <shortName evidence="33">TM</shortName>
        </recommendedName>
        <alternativeName>
            <fullName evidence="33">Glycoprotein 41</fullName>
            <shortName evidence="33">gp41</shortName>
        </alternativeName>
    </component>
</protein>
<comment type="function">
    <text evidence="33">Transmembrane protein gp41: Acts as a class I viral fusion protein. Under the current model, the protein has at least 3 conformational states: pre-fusion native state, pre-hairpin intermediate state, and post-fusion hairpin state. During fusion of viral and target intracellular membranes, the coiled coil regions (heptad repeats) assume a trimer-of-hairpins structure, positioning the fusion peptide in close proximity to the C-terminal region of the ectodomain. The formation of this structure appears to drive apposition and subsequent fusion of viral and target cell membranes. Complete fusion occurs in host cell endosomes and is dynamin-dependent, however some lipid transfer might occur at the plasma membrane. The virus undergoes clathrin-dependent internalization long before endosomal fusion, thus minimizing the surface exposure of conserved viral epitopes during fusion and reducing the efficacy of inhibitors targeting these epitopes. Membranes fusion leads to delivery of the nucleocapsid into the cytoplasm.</text>
</comment>
<dbReference type="GO" id="GO:0055036">
    <property type="term" value="C:virion membrane"/>
    <property type="evidence" value="ECO:0007669"/>
    <property type="project" value="UniProtKB-SubCell"/>
</dbReference>
<keyword evidence="30 33" id="KW-0449">Lipoprotein</keyword>
<dbReference type="FunFam" id="1.10.287.210:FF:000001">
    <property type="entry name" value="Envelope glycoprotein gp160"/>
    <property type="match status" value="1"/>
</dbReference>
<evidence type="ECO:0000256" key="27">
    <source>
        <dbReference type="ARBA" id="ARBA00023157"/>
    </source>
</evidence>
<evidence type="ECO:0000256" key="29">
    <source>
        <dbReference type="ARBA" id="ARBA00023280"/>
    </source>
</evidence>
<dbReference type="Pfam" id="PF00517">
    <property type="entry name" value="GP41"/>
    <property type="match status" value="1"/>
</dbReference>
<feature type="region of interest" description="Immunosuppression" evidence="33">
    <location>
        <begin position="557"/>
        <end position="575"/>
    </location>
</feature>
<feature type="short sequence motif" description="YXXL motif; contains endocytosis signal" evidence="33">
    <location>
        <begin position="695"/>
        <end position="698"/>
    </location>
</feature>
<dbReference type="SUPFAM" id="SSF58069">
    <property type="entry name" value="Virus ectodomain"/>
    <property type="match status" value="1"/>
</dbReference>
<evidence type="ECO:0000256" key="3">
    <source>
        <dbReference type="ARBA" id="ARBA00004505"/>
    </source>
</evidence>
<evidence type="ECO:0000256" key="31">
    <source>
        <dbReference type="ARBA" id="ARBA00023296"/>
    </source>
</evidence>
<comment type="miscellaneous">
    <text evidence="33">Inhibitors targeting HIV-1 viral envelope proteins are used as antiretroviral drugs. Attachment of virions to the cell surface via non-specific interactions and CD4 binding can be blocked by inhibitors that include cyanovirin-N, cyclotriazadisulfonamide analogs, PRO 2000, TNX 355 and PRO 542. In addition, BMS 806 can block CD4-induced conformational changes. Env interactions with the coreceptor molecules can be targeted by CCR5 antagonists including SCH-D, maraviroc (UK 427857) and aplaviroc (GW 873140), and the CXCR4 antagonist AMD 070. Fusion of viral and cellular membranes can be inhibited by peptides such as enfuvirtide and tifuvirtide (T 1249). Resistance to inhibitors associated with mutations in Env are observed. Most of the time, single mutations confer only a modest reduction in drug susceptibility. Combination of several mutations is usually required to develop a high-level drug resistance.</text>
</comment>
<keyword evidence="14 33" id="KW-0812">Transmembrane</keyword>
<dbReference type="FunFam" id="1.20.5.490:FF:000001">
    <property type="entry name" value="Envelope glycoprotein gp160"/>
    <property type="match status" value="1"/>
</dbReference>
<organismHost>
    <name type="scientific">Homo sapiens</name>
    <name type="common">Human</name>
    <dbReference type="NCBI Taxonomy" id="9606"/>
</organismHost>
<evidence type="ECO:0000256" key="33">
    <source>
        <dbReference type="HAMAP-Rule" id="MF_04083"/>
    </source>
</evidence>
<keyword evidence="19 33" id="KW-1043">Host membrane</keyword>
<dbReference type="FunFam" id="2.170.40.20:FF:000001">
    <property type="entry name" value="Envelope glycoprotein gp160"/>
    <property type="match status" value="1"/>
</dbReference>
<feature type="disulfide bond" evidence="33">
    <location>
        <begin position="581"/>
        <end position="587"/>
    </location>
</feature>
<comment type="function">
    <text evidence="33">Surface protein gp120: Attaches the virus to the host lymphoid cell by binding to the primary receptor CD4. This interaction induces a structural rearrangement creating a high affinity binding site for a chemokine coreceptor like CXCR4 and/or CCR5. Acts as a ligand for CD209/DC-SIGN and CLEC4M/DC-SIGNR, which are respectively found on dendritic cells (DCs), and on endothelial cells of liver sinusoids and lymph node sinuses. These interactions allow capture of viral particles at mucosal surfaces by these cells and subsequent transmission to permissive cells. HIV subverts the migration properties of dendritic cells to gain access to CD4+ T-cells in lymph nodes. Virus transmission to permissive T-cells occurs either in trans (without DCs infection, through viral capture and transmission), or in cis (following DCs productive infection, through the usual CD4-gp120 interaction), thereby inducing a robust infection. In trans infection, bound virions remain infectious over days and it is proposed that they are not degraded, but protected in non-lysosomal acidic organelles within the DCs close to the cell membrane thus contributing to the viral infectious potential during DCs' migration from the periphery to the lymphoid tissues. On arrival at lymphoid tissues, intact virions recycle back to DCs' cell surface allowing virus transmission to CD4+ T-cells.</text>
</comment>
<keyword evidence="17 33" id="KW-1161">Viral attachment to host cell</keyword>
<evidence type="ECO:0000259" key="35">
    <source>
        <dbReference type="Pfam" id="PF00516"/>
    </source>
</evidence>
<keyword evidence="16 33" id="KW-0732">Signal</keyword>
<keyword evidence="13 33" id="KW-0165">Cleavage on pair of basic residues</keyword>
<evidence type="ECO:0000256" key="17">
    <source>
        <dbReference type="ARBA" id="ARBA00022804"/>
    </source>
</evidence>
<comment type="subunit">
    <text evidence="33">The mature envelope protein (Env) consists of a homotrimer of non-covalently associated gp120-gp41 heterodimers. The resulting complex protrudes from the virus surface as a spike. There seems to be as few as 10 spikes on the average virion. Surface protein gp120 interacts with host CD4, CCR5 and CXCR4. Gp120 also interacts with the C-type lectins CD209/DC-SIGN and CLEC4M/DC-SIGNR (collectively referred to as DC-SIGN(R)). Gp120 and gp41 interact with GalCer. Gp120 interacts with host ITGA4/ITGB7 complex; on CD4+ T-cells, this interaction results in rapid activation of integrin ITGAL/LFA-1, which facilitates efficient cell-to-cell spreading of HIV-1. Gp120 interacts with cell-associated heparan sulfate; this interaction increases virus infectivity on permissive cells and may be involved in infection of CD4- cells.</text>
</comment>
<evidence type="ECO:0000256" key="28">
    <source>
        <dbReference type="ARBA" id="ARBA00023180"/>
    </source>
</evidence>
<comment type="domain">
    <text evidence="33">The CD4-binding region is targeted by the antibody b12.</text>
</comment>
<dbReference type="GO" id="GO:0019031">
    <property type="term" value="C:viral envelope"/>
    <property type="evidence" value="ECO:0007669"/>
    <property type="project" value="UniProtKB-KW"/>
</dbReference>
<dbReference type="InterPro" id="IPR037527">
    <property type="entry name" value="Gp160"/>
</dbReference>
<comment type="PTM">
    <text evidence="33">Highly glycosylated by host. The high number of glycan on the protein is reffered to as 'glycan shield' because it contributes to hide protein sequence from adaptive immune system.</text>
</comment>
<keyword evidence="10 33" id="KW-1165">Clathrin-mediated endocytosis of virus by host</keyword>
<feature type="lipid moiety-binding region" description="S-palmitoyl cysteine; by host" evidence="33">
    <location>
        <position position="747"/>
    </location>
</feature>
<comment type="domain">
    <text evidence="33 34">The 17 amino acids long immunosuppressive region is present in many retroviral envelope proteins. Synthetic peptides derived from this relatively conserved sequence inhibit immune function in vitro and in vivo.</text>
</comment>
<dbReference type="EMBL" id="KC899009">
    <property type="protein sequence ID" value="AGO06364.1"/>
    <property type="molecule type" value="Genomic_RNA"/>
</dbReference>
<keyword evidence="15 33" id="KW-0053">Apoptosis</keyword>
<organism evidence="37 38">
    <name type="scientific">Human immunodeficiency virus type 1</name>
    <name type="common">HIV-1</name>
    <dbReference type="NCBI Taxonomy" id="11676"/>
    <lineage>
        <taxon>Viruses</taxon>
        <taxon>Riboviria</taxon>
        <taxon>Pararnavirae</taxon>
        <taxon>Artverviricota</taxon>
        <taxon>Revtraviricetes</taxon>
        <taxon>Ortervirales</taxon>
        <taxon>Retroviridae</taxon>
        <taxon>Orthoretrovirinae</taxon>
        <taxon>Lentivirus</taxon>
        <taxon>Lentivirus humimdef1</taxon>
    </lineage>
</organism>
<comment type="domain">
    <text evidence="33">The membrane proximal external region (MPER) present in gp41 is a tryptophan-rich region recognized by the antibodies 2F5, Z13, and 4E10. MPER seems to play a role in fusion.</text>
</comment>
<comment type="caution">
    <text evidence="33 34">Lacks conserved residue(s) required for the propagation of feature annotation.</text>
</comment>
<evidence type="ECO:0000256" key="6">
    <source>
        <dbReference type="ARBA" id="ARBA00004650"/>
    </source>
</evidence>
<keyword evidence="31 33" id="KW-1160">Virus entry into host cell</keyword>
<accession>R9WYZ7</accession>
<comment type="subunit">
    <text evidence="32">The mature envelope protein (Env) consists of a homotrimer of non-covalently associated gp120-gp41 heterodimers. The resulting complex protrudes from the virus surface as a spike. There seems to be as few as 10 spikes on the average virion. Interacts with host CD4, CCR5 and CXCR4. Gp120 also interacts with the C-type lectins CD209/DC-SIGN and CLEC4M/DC-SIGNR (collectively referred to as DC-SIGN(R)). Gp120 and gp41 interact with GalCer. Gp120 interacts with host ITGA4/ITGB7 complex; on CD4+ T-cells, this interaction results in rapid activation of integrin ITGAL/LFA-1, which facilitates efficient cell-to-cell spreading of HIV-1. Gp120 interacts with cell-associated heparan sulfate; this interaction increases virus infectivity on permissive cells and may be involved in infection of CD4- cells.</text>
</comment>
<feature type="region of interest" description="Fusion peptide" evidence="33">
    <location>
        <begin position="495"/>
        <end position="515"/>
    </location>
</feature>
<evidence type="ECO:0000259" key="36">
    <source>
        <dbReference type="Pfam" id="PF00517"/>
    </source>
</evidence>
<feature type="disulfide bond" evidence="33">
    <location>
        <begin position="215"/>
        <end position="244"/>
    </location>
</feature>
<evidence type="ECO:0000256" key="22">
    <source>
        <dbReference type="ARBA" id="ARBA00022989"/>
    </source>
</evidence>
<dbReference type="Gene3D" id="1.20.5.490">
    <property type="entry name" value="Single helix bin"/>
    <property type="match status" value="1"/>
</dbReference>
<dbReference type="Gene3D" id="2.170.40.20">
    <property type="entry name" value="Human immunodeficiency virus 1, Gp160, envelope glycoprotein"/>
    <property type="match status" value="2"/>
</dbReference>